<keyword evidence="3" id="KW-0238">DNA-binding</keyword>
<name>A0A850C168_9ACTN</name>
<dbReference type="InterPro" id="IPR016032">
    <property type="entry name" value="Sig_transdc_resp-reg_C-effctor"/>
</dbReference>
<evidence type="ECO:0000256" key="5">
    <source>
        <dbReference type="PROSITE-ProRule" id="PRU00169"/>
    </source>
</evidence>
<proteinExistence type="predicted"/>
<dbReference type="PROSITE" id="PS50043">
    <property type="entry name" value="HTH_LUXR_2"/>
    <property type="match status" value="1"/>
</dbReference>
<dbReference type="InterPro" id="IPR058245">
    <property type="entry name" value="NreC/VraR/RcsB-like_REC"/>
</dbReference>
<dbReference type="PANTHER" id="PTHR43214">
    <property type="entry name" value="TWO-COMPONENT RESPONSE REGULATOR"/>
    <property type="match status" value="1"/>
</dbReference>
<protein>
    <submittedName>
        <fullName evidence="8">Response regulator transcription factor</fullName>
    </submittedName>
</protein>
<dbReference type="GO" id="GO:0003677">
    <property type="term" value="F:DNA binding"/>
    <property type="evidence" value="ECO:0007669"/>
    <property type="project" value="UniProtKB-KW"/>
</dbReference>
<reference evidence="8 9" key="1">
    <citation type="submission" date="2020-05" db="EMBL/GenBank/DDBJ databases">
        <title>DNA-SIP metagenomic assembled genomes.</title>
        <authorList>
            <person name="Yu J."/>
        </authorList>
    </citation>
    <scope>NUCLEOTIDE SEQUENCE [LARGE SCALE GENOMIC DNA]</scope>
    <source>
        <strain evidence="8">Bin5.27</strain>
    </source>
</reference>
<accession>A0A850C168</accession>
<evidence type="ECO:0000256" key="2">
    <source>
        <dbReference type="ARBA" id="ARBA00023015"/>
    </source>
</evidence>
<dbReference type="InterPro" id="IPR039420">
    <property type="entry name" value="WalR-like"/>
</dbReference>
<evidence type="ECO:0000256" key="1">
    <source>
        <dbReference type="ARBA" id="ARBA00022553"/>
    </source>
</evidence>
<dbReference type="EMBL" id="JABFXE010000217">
    <property type="protein sequence ID" value="NUQ87829.1"/>
    <property type="molecule type" value="Genomic_DNA"/>
</dbReference>
<dbReference type="InterPro" id="IPR000792">
    <property type="entry name" value="Tscrpt_reg_LuxR_C"/>
</dbReference>
<dbReference type="CDD" id="cd06170">
    <property type="entry name" value="LuxR_C_like"/>
    <property type="match status" value="1"/>
</dbReference>
<dbReference type="PROSITE" id="PS00622">
    <property type="entry name" value="HTH_LUXR_1"/>
    <property type="match status" value="1"/>
</dbReference>
<organism evidence="8 9">
    <name type="scientific">Glycomyces artemisiae</name>
    <dbReference type="NCBI Taxonomy" id="1076443"/>
    <lineage>
        <taxon>Bacteria</taxon>
        <taxon>Bacillati</taxon>
        <taxon>Actinomycetota</taxon>
        <taxon>Actinomycetes</taxon>
        <taxon>Glycomycetales</taxon>
        <taxon>Glycomycetaceae</taxon>
        <taxon>Glycomyces</taxon>
    </lineage>
</organism>
<evidence type="ECO:0000256" key="3">
    <source>
        <dbReference type="ARBA" id="ARBA00023125"/>
    </source>
</evidence>
<dbReference type="GO" id="GO:0000160">
    <property type="term" value="P:phosphorelay signal transduction system"/>
    <property type="evidence" value="ECO:0007669"/>
    <property type="project" value="InterPro"/>
</dbReference>
<dbReference type="GO" id="GO:0006355">
    <property type="term" value="P:regulation of DNA-templated transcription"/>
    <property type="evidence" value="ECO:0007669"/>
    <property type="project" value="InterPro"/>
</dbReference>
<dbReference type="PROSITE" id="PS50110">
    <property type="entry name" value="RESPONSE_REGULATORY"/>
    <property type="match status" value="1"/>
</dbReference>
<evidence type="ECO:0000313" key="8">
    <source>
        <dbReference type="EMBL" id="NUQ87829.1"/>
    </source>
</evidence>
<sequence length="218" mass="22659">MTRVLLADDHAAVRAGLRMLLESAGGDGDEGIEVVGEAADGVEAVALAKELRPDVVVMDIRMPRKDGIAAAAELRGTADVLVLTSYGDDANVFDALRAGASGFLLKDADAATLVEAVRTIARGDGLISPAVTRGLIAEFARSRPAYAPIEADAAGLEALTRRETEVLGLIGEGMSNAEIAAELGMAEATVKSHVTRVLAKLGLTNRVQAAIFAREQAR</sequence>
<gene>
    <name evidence="8" type="ORF">HOQ43_05140</name>
</gene>
<evidence type="ECO:0000259" key="7">
    <source>
        <dbReference type="PROSITE" id="PS50110"/>
    </source>
</evidence>
<dbReference type="InterPro" id="IPR001789">
    <property type="entry name" value="Sig_transdc_resp-reg_receiver"/>
</dbReference>
<evidence type="ECO:0000256" key="4">
    <source>
        <dbReference type="ARBA" id="ARBA00023163"/>
    </source>
</evidence>
<dbReference type="Pfam" id="PF00196">
    <property type="entry name" value="GerE"/>
    <property type="match status" value="1"/>
</dbReference>
<keyword evidence="4" id="KW-0804">Transcription</keyword>
<dbReference type="InterPro" id="IPR011006">
    <property type="entry name" value="CheY-like_superfamily"/>
</dbReference>
<keyword evidence="2" id="KW-0805">Transcription regulation</keyword>
<feature type="domain" description="Response regulatory" evidence="7">
    <location>
        <begin position="3"/>
        <end position="121"/>
    </location>
</feature>
<dbReference type="Proteomes" id="UP000574690">
    <property type="component" value="Unassembled WGS sequence"/>
</dbReference>
<dbReference type="SUPFAM" id="SSF52172">
    <property type="entry name" value="CheY-like"/>
    <property type="match status" value="1"/>
</dbReference>
<evidence type="ECO:0000259" key="6">
    <source>
        <dbReference type="PROSITE" id="PS50043"/>
    </source>
</evidence>
<comment type="caution">
    <text evidence="8">The sequence shown here is derived from an EMBL/GenBank/DDBJ whole genome shotgun (WGS) entry which is preliminary data.</text>
</comment>
<dbReference type="SUPFAM" id="SSF46894">
    <property type="entry name" value="C-terminal effector domain of the bipartite response regulators"/>
    <property type="match status" value="1"/>
</dbReference>
<dbReference type="PANTHER" id="PTHR43214:SF24">
    <property type="entry name" value="TRANSCRIPTIONAL REGULATORY PROTEIN NARL-RELATED"/>
    <property type="match status" value="1"/>
</dbReference>
<feature type="domain" description="HTH luxR-type" evidence="6">
    <location>
        <begin position="152"/>
        <end position="217"/>
    </location>
</feature>
<dbReference type="Pfam" id="PF00072">
    <property type="entry name" value="Response_reg"/>
    <property type="match status" value="1"/>
</dbReference>
<feature type="modified residue" description="4-aspartylphosphate" evidence="5">
    <location>
        <position position="59"/>
    </location>
</feature>
<dbReference type="Gene3D" id="3.40.50.2300">
    <property type="match status" value="1"/>
</dbReference>
<dbReference type="SMART" id="SM00421">
    <property type="entry name" value="HTH_LUXR"/>
    <property type="match status" value="1"/>
</dbReference>
<keyword evidence="1 5" id="KW-0597">Phosphoprotein</keyword>
<dbReference type="AlphaFoldDB" id="A0A850C168"/>
<dbReference type="SMART" id="SM00448">
    <property type="entry name" value="REC"/>
    <property type="match status" value="1"/>
</dbReference>
<evidence type="ECO:0000313" key="9">
    <source>
        <dbReference type="Proteomes" id="UP000574690"/>
    </source>
</evidence>
<dbReference type="CDD" id="cd17535">
    <property type="entry name" value="REC_NarL-like"/>
    <property type="match status" value="1"/>
</dbReference>
<dbReference type="PRINTS" id="PR00038">
    <property type="entry name" value="HTHLUXR"/>
</dbReference>